<dbReference type="PATRIC" id="fig|178901.10.peg.1692"/>
<reference evidence="6 7" key="3">
    <citation type="submission" date="2015-06" db="EMBL/GenBank/DDBJ databases">
        <title>Improved classification and identification of acetic acid bacteria using matrix-assisted laser desorption/ionization time-of-flight mass spectrometry; Gluconobacter nephelii and Gluconobacter uchimurae are later heterotypic synonyms of Gluconobacter japonicus and Gluconobacter oxydans, respectively.</title>
        <authorList>
            <person name="Li L."/>
            <person name="Cleenwerck I."/>
            <person name="De Vuyst L."/>
            <person name="Vandamme P."/>
        </authorList>
    </citation>
    <scope>NUCLEOTIDE SEQUENCE [LARGE SCALE GENOMIC DNA]</scope>
    <source>
        <strain evidence="3 7">LMG 1604</strain>
        <strain evidence="2 6">LMG 1699</strain>
    </source>
</reference>
<proteinExistence type="predicted"/>
<keyword evidence="1" id="KW-0812">Transmembrane</keyword>
<protein>
    <recommendedName>
        <fullName evidence="10">Phage holin family protein</fullName>
    </recommendedName>
</protein>
<name>A0A087PPZ0_9PROT</name>
<dbReference type="Proteomes" id="UP000242683">
    <property type="component" value="Unassembled WGS sequence"/>
</dbReference>
<dbReference type="STRING" id="178901.AmDm5_1746"/>
<sequence>MRIFELGRSALHAQSHLMQQMAVRLGKQAAFLVAAAVFGFFALISGHGLLWALFLFTFHWGPVTAAFGVFALDVIFALICVLFGRRSYLTTAEVEARIARNRCATQMRESVTLAAVTATVAGSLGRSGTRKVWDVVRRKKN</sequence>
<dbReference type="EMBL" id="LHZZ01000526">
    <property type="protein sequence ID" value="KXV75466.1"/>
    <property type="molecule type" value="Genomic_DNA"/>
</dbReference>
<evidence type="ECO:0000313" key="6">
    <source>
        <dbReference type="Proteomes" id="UP000075377"/>
    </source>
</evidence>
<dbReference type="EMBL" id="LHZX01000241">
    <property type="protein sequence ID" value="KXV70201.1"/>
    <property type="molecule type" value="Genomic_DNA"/>
</dbReference>
<dbReference type="AlphaFoldDB" id="A0A087PPZ0"/>
<evidence type="ECO:0000313" key="2">
    <source>
        <dbReference type="EMBL" id="KXV70201.1"/>
    </source>
</evidence>
<evidence type="ECO:0000313" key="8">
    <source>
        <dbReference type="Proteomes" id="UP000077349"/>
    </source>
</evidence>
<dbReference type="OrthoDB" id="7274658at2"/>
<evidence type="ECO:0000313" key="4">
    <source>
        <dbReference type="EMBL" id="OAG77357.1"/>
    </source>
</evidence>
<feature type="transmembrane region" description="Helical" evidence="1">
    <location>
        <begin position="29"/>
        <end position="54"/>
    </location>
</feature>
<dbReference type="Proteomes" id="UP000077349">
    <property type="component" value="Unassembled WGS sequence"/>
</dbReference>
<evidence type="ECO:0000313" key="7">
    <source>
        <dbReference type="Proteomes" id="UP000075538"/>
    </source>
</evidence>
<dbReference type="Proteomes" id="UP000075377">
    <property type="component" value="Unassembled WGS sequence"/>
</dbReference>
<dbReference type="RefSeq" id="WP_043551375.1">
    <property type="nucleotide sequence ID" value="NZ_CALAZD010000156.1"/>
</dbReference>
<dbReference type="Proteomes" id="UP000075538">
    <property type="component" value="Unassembled WGS sequence"/>
</dbReference>
<reference evidence="4 8" key="4">
    <citation type="submission" date="2016-03" db="EMBL/GenBank/DDBJ databases">
        <title>Draft genome sequence of Acetobacter malorum CECT 7742, a strain isolated from strawberry vinegar.</title>
        <authorList>
            <person name="Sainz F."/>
            <person name="Mas A."/>
            <person name="Torija M.J."/>
        </authorList>
    </citation>
    <scope>NUCLEOTIDE SEQUENCE [LARGE SCALE GENOMIC DNA]</scope>
    <source>
        <strain evidence="4 8">CECT 7742</strain>
    </source>
</reference>
<evidence type="ECO:0008006" key="10">
    <source>
        <dbReference type="Google" id="ProtNLM"/>
    </source>
</evidence>
<evidence type="ECO:0000313" key="5">
    <source>
        <dbReference type="EMBL" id="OUJ07583.1"/>
    </source>
</evidence>
<dbReference type="EMBL" id="JOPG01000002">
    <property type="protein sequence ID" value="OUJ07583.1"/>
    <property type="molecule type" value="Genomic_DNA"/>
</dbReference>
<organism evidence="4 8">
    <name type="scientific">Acetobacter malorum</name>
    <dbReference type="NCBI Taxonomy" id="178901"/>
    <lineage>
        <taxon>Bacteria</taxon>
        <taxon>Pseudomonadati</taxon>
        <taxon>Pseudomonadota</taxon>
        <taxon>Alphaproteobacteria</taxon>
        <taxon>Acetobacterales</taxon>
        <taxon>Acetobacteraceae</taxon>
        <taxon>Acetobacter</taxon>
    </lineage>
</organism>
<accession>A0A087PPZ0</accession>
<evidence type="ECO:0000313" key="9">
    <source>
        <dbReference type="Proteomes" id="UP000242683"/>
    </source>
</evidence>
<keyword evidence="1" id="KW-1133">Transmembrane helix</keyword>
<reference evidence="9" key="1">
    <citation type="submission" date="2014-06" db="EMBL/GenBank/DDBJ databases">
        <authorList>
            <person name="Winans N.J."/>
            <person name="Newell P.D."/>
            <person name="Douglas A.E."/>
        </authorList>
    </citation>
    <scope>NUCLEOTIDE SEQUENCE [LARGE SCALE GENOMIC DNA]</scope>
    <source>
        <strain evidence="9">DsW_057</strain>
    </source>
</reference>
<comment type="caution">
    <text evidence="4">The sequence shown here is derived from an EMBL/GenBank/DDBJ whole genome shotgun (WGS) entry which is preliminary data.</text>
</comment>
<gene>
    <name evidence="2" type="ORF">AD951_03515</name>
    <name evidence="3" type="ORF">AD953_07375</name>
    <name evidence="4" type="ORF">Amal_01609</name>
    <name evidence="5" type="ORF">HK23_05755</name>
</gene>
<feature type="transmembrane region" description="Helical" evidence="1">
    <location>
        <begin position="60"/>
        <end position="83"/>
    </location>
</feature>
<evidence type="ECO:0000256" key="1">
    <source>
        <dbReference type="SAM" id="Phobius"/>
    </source>
</evidence>
<evidence type="ECO:0000313" key="3">
    <source>
        <dbReference type="EMBL" id="KXV75466.1"/>
    </source>
</evidence>
<dbReference type="EMBL" id="LVHD01000015">
    <property type="protein sequence ID" value="OAG77357.1"/>
    <property type="molecule type" value="Genomic_DNA"/>
</dbReference>
<dbReference type="GeneID" id="29555995"/>
<reference evidence="5" key="2">
    <citation type="submission" date="2014-06" db="EMBL/GenBank/DDBJ databases">
        <authorList>
            <person name="Ju J."/>
            <person name="Zhang J."/>
        </authorList>
    </citation>
    <scope>NUCLEOTIDE SEQUENCE [LARGE SCALE GENOMIC DNA]</scope>
    <source>
        <strain evidence="5">DsW_057</strain>
    </source>
</reference>
<keyword evidence="1" id="KW-0472">Membrane</keyword>